<evidence type="ECO:0000313" key="3">
    <source>
        <dbReference type="Proteomes" id="UP001201980"/>
    </source>
</evidence>
<feature type="compositionally biased region" description="Polar residues" evidence="1">
    <location>
        <begin position="65"/>
        <end position="81"/>
    </location>
</feature>
<accession>A0AAD5WVV0</accession>
<name>A0AAD5WVV0_9PEZI</name>
<protein>
    <submittedName>
        <fullName evidence="2">Uncharacterized protein</fullName>
    </submittedName>
</protein>
<dbReference type="Proteomes" id="UP001201980">
    <property type="component" value="Unassembled WGS sequence"/>
</dbReference>
<evidence type="ECO:0000313" key="2">
    <source>
        <dbReference type="EMBL" id="KAJ2903900.1"/>
    </source>
</evidence>
<proteinExistence type="predicted"/>
<organism evidence="2 3">
    <name type="scientific">Zalerion maritima</name>
    <dbReference type="NCBI Taxonomy" id="339359"/>
    <lineage>
        <taxon>Eukaryota</taxon>
        <taxon>Fungi</taxon>
        <taxon>Dikarya</taxon>
        <taxon>Ascomycota</taxon>
        <taxon>Pezizomycotina</taxon>
        <taxon>Sordariomycetes</taxon>
        <taxon>Lulworthiomycetidae</taxon>
        <taxon>Lulworthiales</taxon>
        <taxon>Lulworthiaceae</taxon>
        <taxon>Zalerion</taxon>
    </lineage>
</organism>
<sequence>MTNSTYSAEQLAPMLERYLEETPRGGAAVNYWPLQPLHQRTQGLLSGIALLDSSFSPSDPEASPVQGQNTRSTTPSPQASD</sequence>
<comment type="caution">
    <text evidence="2">The sequence shown here is derived from an EMBL/GenBank/DDBJ whole genome shotgun (WGS) entry which is preliminary data.</text>
</comment>
<evidence type="ECO:0000256" key="1">
    <source>
        <dbReference type="SAM" id="MobiDB-lite"/>
    </source>
</evidence>
<dbReference type="EMBL" id="JAKWBI020000068">
    <property type="protein sequence ID" value="KAJ2903900.1"/>
    <property type="molecule type" value="Genomic_DNA"/>
</dbReference>
<reference evidence="2" key="1">
    <citation type="submission" date="2022-07" db="EMBL/GenBank/DDBJ databases">
        <title>Draft genome sequence of Zalerion maritima ATCC 34329, a (micro)plastics degrading marine fungus.</title>
        <authorList>
            <person name="Paco A."/>
            <person name="Goncalves M.F.M."/>
            <person name="Rocha-Santos T.A.P."/>
            <person name="Alves A."/>
        </authorList>
    </citation>
    <scope>NUCLEOTIDE SEQUENCE</scope>
    <source>
        <strain evidence="2">ATCC 34329</strain>
    </source>
</reference>
<keyword evidence="3" id="KW-1185">Reference proteome</keyword>
<dbReference type="AlphaFoldDB" id="A0AAD5WVV0"/>
<feature type="region of interest" description="Disordered" evidence="1">
    <location>
        <begin position="51"/>
        <end position="81"/>
    </location>
</feature>
<gene>
    <name evidence="2" type="ORF">MKZ38_009186</name>
</gene>